<gene>
    <name evidence="3" type="ORF">H9891_04425</name>
</gene>
<reference evidence="3" key="2">
    <citation type="submission" date="2021-04" db="EMBL/GenBank/DDBJ databases">
        <authorList>
            <person name="Gilroy R."/>
        </authorList>
    </citation>
    <scope>NUCLEOTIDE SEQUENCE</scope>
    <source>
        <strain evidence="3">ChiHjej13B12-752</strain>
    </source>
</reference>
<reference evidence="3" key="1">
    <citation type="journal article" date="2021" name="PeerJ">
        <title>Extensive microbial diversity within the chicken gut microbiome revealed by metagenomics and culture.</title>
        <authorList>
            <person name="Gilroy R."/>
            <person name="Ravi A."/>
            <person name="Getino M."/>
            <person name="Pursley I."/>
            <person name="Horton D.L."/>
            <person name="Alikhan N.F."/>
            <person name="Baker D."/>
            <person name="Gharbi K."/>
            <person name="Hall N."/>
            <person name="Watson M."/>
            <person name="Adriaenssens E.M."/>
            <person name="Foster-Nyarko E."/>
            <person name="Jarju S."/>
            <person name="Secka A."/>
            <person name="Antonio M."/>
            <person name="Oren A."/>
            <person name="Chaudhuri R.R."/>
            <person name="La Ragione R."/>
            <person name="Hildebrand F."/>
            <person name="Pallen M.J."/>
        </authorList>
    </citation>
    <scope>NUCLEOTIDE SEQUENCE</scope>
    <source>
        <strain evidence="3">ChiHjej13B12-752</strain>
    </source>
</reference>
<sequence length="150" mass="17871">EYQVGVKSIKYIHDELGVELPIDEAGFIAFHLANGAMEEDVGRLRDITKITQDILNIVRYHFNLEYDEESIQYMRFITHLKFFAQRVTHKETLKGIADEEMFDLLKKKHEDTFKVIPKIDSYLVNNYKYALSTDEEMYLILHIERLRRKI</sequence>
<proteinExistence type="predicted"/>
<organism evidence="3 4">
    <name type="scientific">Candidatus Salinicoccus stercoripullorum</name>
    <dbReference type="NCBI Taxonomy" id="2838756"/>
    <lineage>
        <taxon>Bacteria</taxon>
        <taxon>Bacillati</taxon>
        <taxon>Bacillota</taxon>
        <taxon>Bacilli</taxon>
        <taxon>Bacillales</taxon>
        <taxon>Staphylococcaceae</taxon>
        <taxon>Salinicoccus</taxon>
    </lineage>
</organism>
<dbReference type="EMBL" id="DXHR01000015">
    <property type="protein sequence ID" value="HIW12386.1"/>
    <property type="molecule type" value="Genomic_DNA"/>
</dbReference>
<dbReference type="InterPro" id="IPR036634">
    <property type="entry name" value="PRD_sf"/>
</dbReference>
<dbReference type="Pfam" id="PF00874">
    <property type="entry name" value="PRD"/>
    <property type="match status" value="2"/>
</dbReference>
<dbReference type="PROSITE" id="PS51372">
    <property type="entry name" value="PRD_2"/>
    <property type="match status" value="1"/>
</dbReference>
<protein>
    <submittedName>
        <fullName evidence="3">PRD domain-containing protein</fullName>
    </submittedName>
</protein>
<dbReference type="InterPro" id="IPR011608">
    <property type="entry name" value="PRD"/>
</dbReference>
<comment type="caution">
    <text evidence="3">The sequence shown here is derived from an EMBL/GenBank/DDBJ whole genome shotgun (WGS) entry which is preliminary data.</text>
</comment>
<keyword evidence="1" id="KW-0677">Repeat</keyword>
<dbReference type="Gene3D" id="1.10.1790.10">
    <property type="entry name" value="PRD domain"/>
    <property type="match status" value="2"/>
</dbReference>
<dbReference type="SUPFAM" id="SSF63520">
    <property type="entry name" value="PTS-regulatory domain, PRD"/>
    <property type="match status" value="2"/>
</dbReference>
<dbReference type="InterPro" id="IPR050661">
    <property type="entry name" value="BglG_antiterminators"/>
</dbReference>
<evidence type="ECO:0000313" key="4">
    <source>
        <dbReference type="Proteomes" id="UP000823989"/>
    </source>
</evidence>
<evidence type="ECO:0000256" key="1">
    <source>
        <dbReference type="ARBA" id="ARBA00022737"/>
    </source>
</evidence>
<name>A0A9D1QI07_9STAP</name>
<evidence type="ECO:0000313" key="3">
    <source>
        <dbReference type="EMBL" id="HIW12386.1"/>
    </source>
</evidence>
<dbReference type="PANTHER" id="PTHR30185">
    <property type="entry name" value="CRYPTIC BETA-GLUCOSIDE BGL OPERON ANTITERMINATOR"/>
    <property type="match status" value="1"/>
</dbReference>
<feature type="domain" description="PRD" evidence="2">
    <location>
        <begin position="42"/>
        <end position="150"/>
    </location>
</feature>
<dbReference type="GO" id="GO:0006355">
    <property type="term" value="P:regulation of DNA-templated transcription"/>
    <property type="evidence" value="ECO:0007669"/>
    <property type="project" value="InterPro"/>
</dbReference>
<dbReference type="AlphaFoldDB" id="A0A9D1QI07"/>
<evidence type="ECO:0000259" key="2">
    <source>
        <dbReference type="PROSITE" id="PS51372"/>
    </source>
</evidence>
<feature type="non-terminal residue" evidence="3">
    <location>
        <position position="1"/>
    </location>
</feature>
<accession>A0A9D1QI07</accession>
<dbReference type="PANTHER" id="PTHR30185:SF15">
    <property type="entry name" value="CRYPTIC BETA-GLUCOSIDE BGL OPERON ANTITERMINATOR"/>
    <property type="match status" value="1"/>
</dbReference>
<dbReference type="Proteomes" id="UP000823989">
    <property type="component" value="Unassembled WGS sequence"/>
</dbReference>